<dbReference type="KEGG" id="pect:BN1012_Phect358"/>
<dbReference type="AlphaFoldDB" id="X5MBV8"/>
<dbReference type="InterPro" id="IPR029032">
    <property type="entry name" value="AhpD-like"/>
</dbReference>
<accession>X5MBV8</accession>
<evidence type="ECO:0000259" key="1">
    <source>
        <dbReference type="Pfam" id="PF02627"/>
    </source>
</evidence>
<proteinExistence type="predicted"/>
<dbReference type="Proteomes" id="UP000032160">
    <property type="component" value="Chromosome I"/>
</dbReference>
<dbReference type="GO" id="GO:0051920">
    <property type="term" value="F:peroxiredoxin activity"/>
    <property type="evidence" value="ECO:0007669"/>
    <property type="project" value="InterPro"/>
</dbReference>
<dbReference type="EMBL" id="HG966617">
    <property type="protein sequence ID" value="CDO58572.1"/>
    <property type="molecule type" value="Genomic_DNA"/>
</dbReference>
<evidence type="ECO:0000313" key="3">
    <source>
        <dbReference type="Proteomes" id="UP000032160"/>
    </source>
</evidence>
<dbReference type="STRING" id="1458461.BN1012_Phect358"/>
<dbReference type="Pfam" id="PF02627">
    <property type="entry name" value="CMD"/>
    <property type="match status" value="1"/>
</dbReference>
<keyword evidence="3" id="KW-1185">Reference proteome</keyword>
<dbReference type="RefSeq" id="WP_043949486.1">
    <property type="nucleotide sequence ID" value="NZ_HG966617.1"/>
</dbReference>
<dbReference type="PATRIC" id="fig|1458461.3.peg.357"/>
<organism evidence="2 3">
    <name type="scientific">Candidatus Phaeomarinibacter ectocarpi</name>
    <dbReference type="NCBI Taxonomy" id="1458461"/>
    <lineage>
        <taxon>Bacteria</taxon>
        <taxon>Pseudomonadati</taxon>
        <taxon>Pseudomonadota</taxon>
        <taxon>Alphaproteobacteria</taxon>
        <taxon>Hyphomicrobiales</taxon>
        <taxon>Parvibaculaceae</taxon>
        <taxon>Candidatus Phaeomarinibacter</taxon>
    </lineage>
</organism>
<dbReference type="InterPro" id="IPR003779">
    <property type="entry name" value="CMD-like"/>
</dbReference>
<protein>
    <submittedName>
        <fullName evidence="2">Probable fusion protein</fullName>
    </submittedName>
</protein>
<dbReference type="SUPFAM" id="SSF69118">
    <property type="entry name" value="AhpD-like"/>
    <property type="match status" value="1"/>
</dbReference>
<reference evidence="2 3" key="1">
    <citation type="journal article" date="2014" name="Front. Genet.">
        <title>Genome and metabolic network of "Candidatus Phaeomarinobacter ectocarpi" Ec32, a new candidate genus of Alphaproteobacteria frequently associated with brown algae.</title>
        <authorList>
            <person name="Dittami S.M."/>
            <person name="Barbeyron T."/>
            <person name="Boyen C."/>
            <person name="Cambefort J."/>
            <person name="Collet G."/>
            <person name="Delage L."/>
            <person name="Gobet A."/>
            <person name="Groisillier A."/>
            <person name="Leblanc C."/>
            <person name="Michel G."/>
            <person name="Scornet D."/>
            <person name="Siegel A."/>
            <person name="Tapia J.E."/>
            <person name="Tonon T."/>
        </authorList>
    </citation>
    <scope>NUCLEOTIDE SEQUENCE [LARGE SCALE GENOMIC DNA]</scope>
    <source>
        <strain evidence="2 3">Ec32</strain>
    </source>
</reference>
<dbReference type="Gene3D" id="1.20.1290.10">
    <property type="entry name" value="AhpD-like"/>
    <property type="match status" value="1"/>
</dbReference>
<dbReference type="HOGENOM" id="CLU_082760_7_0_5"/>
<name>X5MBV8_9HYPH</name>
<feature type="domain" description="Carboxymuconolactone decarboxylase-like" evidence="1">
    <location>
        <begin position="44"/>
        <end position="126"/>
    </location>
</feature>
<sequence length="200" mass="21178">MADAASSVQGLKREDLPDLEGVFQLVEGAMGFLPNSMLIMARKPGLVEAFAGLGALVQGPSSLPDEIKRMVAFMASRAAGCVYCQTHTHHQAANAGIGADKLDAIWAYETSDLFSEGERAALRVAQGAGQAPNAVTADDMAALKQHFTDEQIVDLVAVISMFGFLNRWNDTFATQLEADPTAHAKAHMAAHGWDAGKHAG</sequence>
<gene>
    <name evidence="2" type="ORF">BN1012_Phect358</name>
</gene>
<dbReference type="PANTHER" id="PTHR35446">
    <property type="entry name" value="SI:CH211-175M2.5"/>
    <property type="match status" value="1"/>
</dbReference>
<dbReference type="PANTHER" id="PTHR35446:SF2">
    <property type="entry name" value="CARBOXYMUCONOLACTONE DECARBOXYLASE-LIKE DOMAIN-CONTAINING PROTEIN"/>
    <property type="match status" value="1"/>
</dbReference>
<evidence type="ECO:0000313" key="2">
    <source>
        <dbReference type="EMBL" id="CDO58572.1"/>
    </source>
</evidence>